<feature type="binding site" evidence="9">
    <location>
        <position position="61"/>
    </location>
    <ligand>
        <name>(R)-pantoate</name>
        <dbReference type="ChEBI" id="CHEBI:15980"/>
    </ligand>
</feature>
<comment type="pathway">
    <text evidence="1 9">Cofactor biosynthesis; (R)-pantothenate biosynthesis; (R)-pantothenate from (R)-pantoate and beta-alanine: step 1/1.</text>
</comment>
<reference evidence="10 11" key="1">
    <citation type="journal article" date="2018" name="Appl. Environ. Microbiol.">
        <title>Antimicrobial susceptibility testing and tentative epidemiological cut-off values of five Bacillus species relevant for use as animal feed additives or for plant protection.</title>
        <authorList>
            <person name="Agerso Y."/>
            <person name="Stuer-Lauridsen B."/>
            <person name="Bjerre K."/>
            <person name="Jensen M.G."/>
            <person name="Johansen E."/>
            <person name="Bennedsen M."/>
            <person name="Brockmann E."/>
            <person name="Nielsen B."/>
        </authorList>
    </citation>
    <scope>NUCLEOTIDE SEQUENCE [LARGE SCALE GENOMIC DNA]</scope>
    <source>
        <strain evidence="10 11">CHCC20162</strain>
    </source>
</reference>
<dbReference type="PANTHER" id="PTHR21299">
    <property type="entry name" value="CYTIDYLATE KINASE/PANTOATE-BETA-ALANINE LIGASE"/>
    <property type="match status" value="1"/>
</dbReference>
<dbReference type="InterPro" id="IPR003721">
    <property type="entry name" value="Pantoate_ligase"/>
</dbReference>
<dbReference type="AlphaFoldDB" id="A0A3D8X625"/>
<evidence type="ECO:0000256" key="5">
    <source>
        <dbReference type="ARBA" id="ARBA00022655"/>
    </source>
</evidence>
<dbReference type="InterPro" id="IPR014729">
    <property type="entry name" value="Rossmann-like_a/b/a_fold"/>
</dbReference>
<evidence type="ECO:0000256" key="7">
    <source>
        <dbReference type="ARBA" id="ARBA00022840"/>
    </source>
</evidence>
<evidence type="ECO:0000313" key="10">
    <source>
        <dbReference type="EMBL" id="RDZ16470.1"/>
    </source>
</evidence>
<feature type="active site" description="Proton donor" evidence="9">
    <location>
        <position position="37"/>
    </location>
</feature>
<sequence length="285" mass="32156">MKVITTIKDMQQEMKKEKQLGRSIGFVPTMGYLHEGHATLLGAARTENEVVALSIFVNPTQFGPNEDFDTYPRDFERDERVAKEANVDYLFYPSVEEMYKSSRSVAITVTDRVDVLCGQKRPGHFNGVATVLTKLFHIVTPDRAYFGKKDAQQVAVVDGLIEDFNFPVELRAVDTVREADGLAKSSRNVYLTDKEREEAPVLFKSLQSALQLLESGEKHVEIIKQTIRKEIEQYTSGKVDYIEVYTYPELKTIKQAAGKIIIALAVQFSKARLIDNVIVDVQGDN</sequence>
<dbReference type="Gene3D" id="3.30.1300.10">
    <property type="entry name" value="Pantoate-beta-alanine ligase, C-terminal domain"/>
    <property type="match status" value="1"/>
</dbReference>
<comment type="catalytic activity">
    <reaction evidence="8 9">
        <text>(R)-pantoate + beta-alanine + ATP = (R)-pantothenate + AMP + diphosphate + H(+)</text>
        <dbReference type="Rhea" id="RHEA:10912"/>
        <dbReference type="ChEBI" id="CHEBI:15378"/>
        <dbReference type="ChEBI" id="CHEBI:15980"/>
        <dbReference type="ChEBI" id="CHEBI:29032"/>
        <dbReference type="ChEBI" id="CHEBI:30616"/>
        <dbReference type="ChEBI" id="CHEBI:33019"/>
        <dbReference type="ChEBI" id="CHEBI:57966"/>
        <dbReference type="ChEBI" id="CHEBI:456215"/>
        <dbReference type="EC" id="6.3.2.1"/>
    </reaction>
</comment>
<keyword evidence="4 9" id="KW-0436">Ligase</keyword>
<feature type="binding site" evidence="9">
    <location>
        <begin position="30"/>
        <end position="37"/>
    </location>
    <ligand>
        <name>ATP</name>
        <dbReference type="ChEBI" id="CHEBI:30616"/>
    </ligand>
</feature>
<comment type="function">
    <text evidence="9">Catalyzes the condensation of pantoate with beta-alanine in an ATP-dependent reaction via a pantoyl-adenylate intermediate.</text>
</comment>
<name>A0A3D8X625_PRIMG</name>
<dbReference type="FunFam" id="3.30.1300.10:FF:000001">
    <property type="entry name" value="Pantothenate synthetase"/>
    <property type="match status" value="1"/>
</dbReference>
<dbReference type="FunFam" id="3.40.50.620:FF:000013">
    <property type="entry name" value="Pantothenate synthetase"/>
    <property type="match status" value="1"/>
</dbReference>
<keyword evidence="6 9" id="KW-0547">Nucleotide-binding</keyword>
<dbReference type="InterPro" id="IPR042176">
    <property type="entry name" value="Pantoate_ligase_C"/>
</dbReference>
<feature type="binding site" evidence="9">
    <location>
        <position position="61"/>
    </location>
    <ligand>
        <name>beta-alanine</name>
        <dbReference type="ChEBI" id="CHEBI:57966"/>
    </ligand>
</feature>
<keyword evidence="5 9" id="KW-0566">Pantothenate biosynthesis</keyword>
<feature type="binding site" evidence="9">
    <location>
        <position position="176"/>
    </location>
    <ligand>
        <name>ATP</name>
        <dbReference type="ChEBI" id="CHEBI:30616"/>
    </ligand>
</feature>
<feature type="binding site" evidence="9">
    <location>
        <begin position="147"/>
        <end position="150"/>
    </location>
    <ligand>
        <name>ATP</name>
        <dbReference type="ChEBI" id="CHEBI:30616"/>
    </ligand>
</feature>
<keyword evidence="3 9" id="KW-0963">Cytoplasm</keyword>
<feature type="binding site" evidence="9">
    <location>
        <begin position="184"/>
        <end position="187"/>
    </location>
    <ligand>
        <name>ATP</name>
        <dbReference type="ChEBI" id="CHEBI:30616"/>
    </ligand>
</feature>
<comment type="similarity">
    <text evidence="2 9">Belongs to the pantothenate synthetase family.</text>
</comment>
<dbReference type="Pfam" id="PF02569">
    <property type="entry name" value="Pantoate_ligase"/>
    <property type="match status" value="1"/>
</dbReference>
<dbReference type="EMBL" id="PQWM01000007">
    <property type="protein sequence ID" value="RDZ16470.1"/>
    <property type="molecule type" value="Genomic_DNA"/>
</dbReference>
<dbReference type="SUPFAM" id="SSF52374">
    <property type="entry name" value="Nucleotidylyl transferase"/>
    <property type="match status" value="1"/>
</dbReference>
<protein>
    <recommendedName>
        <fullName evidence="9">Pantothenate synthetase</fullName>
        <shortName evidence="9">PS</shortName>
        <ecNumber evidence="9">6.3.2.1</ecNumber>
    </recommendedName>
    <alternativeName>
        <fullName evidence="9">Pantoate--beta-alanine ligase</fullName>
    </alternativeName>
    <alternativeName>
        <fullName evidence="9">Pantoate-activating enzyme</fullName>
    </alternativeName>
</protein>
<dbReference type="HAMAP" id="MF_00158">
    <property type="entry name" value="PanC"/>
    <property type="match status" value="1"/>
</dbReference>
<evidence type="ECO:0000313" key="11">
    <source>
        <dbReference type="Proteomes" id="UP000256519"/>
    </source>
</evidence>
<dbReference type="Proteomes" id="UP000256519">
    <property type="component" value="Unassembled WGS sequence"/>
</dbReference>
<keyword evidence="7 9" id="KW-0067">ATP-binding</keyword>
<dbReference type="GO" id="GO:0005524">
    <property type="term" value="F:ATP binding"/>
    <property type="evidence" value="ECO:0007669"/>
    <property type="project" value="UniProtKB-KW"/>
</dbReference>
<organism evidence="10 11">
    <name type="scientific">Priestia megaterium</name>
    <name type="common">Bacillus megaterium</name>
    <dbReference type="NCBI Taxonomy" id="1404"/>
    <lineage>
        <taxon>Bacteria</taxon>
        <taxon>Bacillati</taxon>
        <taxon>Bacillota</taxon>
        <taxon>Bacilli</taxon>
        <taxon>Bacillales</taxon>
        <taxon>Bacillaceae</taxon>
        <taxon>Priestia</taxon>
    </lineage>
</organism>
<dbReference type="GO" id="GO:0015940">
    <property type="term" value="P:pantothenate biosynthetic process"/>
    <property type="evidence" value="ECO:0007669"/>
    <property type="project" value="UniProtKB-UniRule"/>
</dbReference>
<dbReference type="UniPathway" id="UPA00028">
    <property type="reaction ID" value="UER00005"/>
</dbReference>
<comment type="subcellular location">
    <subcellularLocation>
        <location evidence="9">Cytoplasm</location>
    </subcellularLocation>
</comment>
<evidence type="ECO:0000256" key="9">
    <source>
        <dbReference type="HAMAP-Rule" id="MF_00158"/>
    </source>
</evidence>
<comment type="subunit">
    <text evidence="9">Homodimer.</text>
</comment>
<evidence type="ECO:0000256" key="3">
    <source>
        <dbReference type="ARBA" id="ARBA00022490"/>
    </source>
</evidence>
<comment type="miscellaneous">
    <text evidence="9">The reaction proceeds by a bi uni uni bi ping pong mechanism.</text>
</comment>
<dbReference type="NCBIfam" id="TIGR00018">
    <property type="entry name" value="panC"/>
    <property type="match status" value="1"/>
</dbReference>
<dbReference type="EC" id="6.3.2.1" evidence="9"/>
<evidence type="ECO:0000256" key="4">
    <source>
        <dbReference type="ARBA" id="ARBA00022598"/>
    </source>
</evidence>
<dbReference type="PANTHER" id="PTHR21299:SF1">
    <property type="entry name" value="PANTOATE--BETA-ALANINE LIGASE"/>
    <property type="match status" value="1"/>
</dbReference>
<gene>
    <name evidence="9" type="primary">panC</name>
    <name evidence="10" type="ORF">C3744_08085</name>
</gene>
<proteinExistence type="inferred from homology"/>
<dbReference type="GO" id="GO:0005829">
    <property type="term" value="C:cytosol"/>
    <property type="evidence" value="ECO:0007669"/>
    <property type="project" value="TreeGrafter"/>
</dbReference>
<dbReference type="RefSeq" id="WP_116073389.1">
    <property type="nucleotide sequence ID" value="NZ_CP187630.1"/>
</dbReference>
<evidence type="ECO:0000256" key="6">
    <source>
        <dbReference type="ARBA" id="ARBA00022741"/>
    </source>
</evidence>
<dbReference type="GO" id="GO:0004592">
    <property type="term" value="F:pantoate-beta-alanine ligase activity"/>
    <property type="evidence" value="ECO:0007669"/>
    <property type="project" value="UniProtKB-UniRule"/>
</dbReference>
<evidence type="ECO:0000256" key="8">
    <source>
        <dbReference type="ARBA" id="ARBA00048258"/>
    </source>
</evidence>
<feature type="binding site" evidence="9">
    <location>
        <position position="153"/>
    </location>
    <ligand>
        <name>(R)-pantoate</name>
        <dbReference type="ChEBI" id="CHEBI:15980"/>
    </ligand>
</feature>
<evidence type="ECO:0000256" key="2">
    <source>
        <dbReference type="ARBA" id="ARBA00009256"/>
    </source>
</evidence>
<accession>A0A3D8X625</accession>
<dbReference type="Gene3D" id="3.40.50.620">
    <property type="entry name" value="HUPs"/>
    <property type="match status" value="1"/>
</dbReference>
<evidence type="ECO:0000256" key="1">
    <source>
        <dbReference type="ARBA" id="ARBA00004990"/>
    </source>
</evidence>
<dbReference type="CDD" id="cd00560">
    <property type="entry name" value="PanC"/>
    <property type="match status" value="1"/>
</dbReference>
<comment type="caution">
    <text evidence="10">The sequence shown here is derived from an EMBL/GenBank/DDBJ whole genome shotgun (WGS) entry which is preliminary data.</text>
</comment>